<evidence type="ECO:0000256" key="5">
    <source>
        <dbReference type="SAM" id="MobiDB-lite"/>
    </source>
</evidence>
<dbReference type="SUPFAM" id="SSF53807">
    <property type="entry name" value="Helical backbone' metal receptor"/>
    <property type="match status" value="1"/>
</dbReference>
<dbReference type="PROSITE" id="PS51318">
    <property type="entry name" value="TAT"/>
    <property type="match status" value="1"/>
</dbReference>
<evidence type="ECO:0000313" key="9">
    <source>
        <dbReference type="Proteomes" id="UP000319213"/>
    </source>
</evidence>
<evidence type="ECO:0000313" key="8">
    <source>
        <dbReference type="EMBL" id="TQM77218.1"/>
    </source>
</evidence>
<feature type="chain" id="PRO_5022110786" evidence="6">
    <location>
        <begin position="27"/>
        <end position="347"/>
    </location>
</feature>
<evidence type="ECO:0000256" key="3">
    <source>
        <dbReference type="ARBA" id="ARBA00022448"/>
    </source>
</evidence>
<comment type="caution">
    <text evidence="8">The sequence shown here is derived from an EMBL/GenBank/DDBJ whole genome shotgun (WGS) entry which is preliminary data.</text>
</comment>
<dbReference type="AlphaFoldDB" id="A0A543J347"/>
<dbReference type="InterPro" id="IPR051313">
    <property type="entry name" value="Bact_iron-sidero_bind"/>
</dbReference>
<feature type="compositionally biased region" description="Low complexity" evidence="5">
    <location>
        <begin position="33"/>
        <end position="50"/>
    </location>
</feature>
<sequence length="347" mass="36812">MALARRLSRRSVLAAGGVAALGLVLAACGAGDSTTSGSTTASNTGSASSGPWSFTDDRNVTVKLDAAPTRLVAFTGAAGALADYGLGDKIVGVFGETKRKDGSPEPQAGELDVNKVTILGNVWGEFDIEKYASLRPDLLITHEFEPGSLWYVPDESKDKITALAQSVAIKTGKISLVKPIERYAELAKALGADMNSPKVTEAKARFDAAVERLRKAAAEHPDIRVLAASASADLFYVSSPKTTSDLIYFAELGVNIVEPEKVDDGGYFESLSWENSDKYAADVIMLDSRTMALQPDDLKDKPAWTKLPAVQAGQVIPWDAVPRHSYAGVAPLLEALAEAIENAKKLS</sequence>
<name>A0A543J347_9ACTN</name>
<dbReference type="PANTHER" id="PTHR30532:SF24">
    <property type="entry name" value="FERRIC ENTEROBACTIN-BINDING PERIPLASMIC PROTEIN FEPB"/>
    <property type="match status" value="1"/>
</dbReference>
<feature type="domain" description="Fe/B12 periplasmic-binding" evidence="7">
    <location>
        <begin position="69"/>
        <end position="347"/>
    </location>
</feature>
<dbReference type="InterPro" id="IPR002491">
    <property type="entry name" value="ABC_transptr_periplasmic_BD"/>
</dbReference>
<dbReference type="PANTHER" id="PTHR30532">
    <property type="entry name" value="IRON III DICITRATE-BINDING PERIPLASMIC PROTEIN"/>
    <property type="match status" value="1"/>
</dbReference>
<gene>
    <name evidence="8" type="ORF">FHX40_3975</name>
</gene>
<feature type="signal peptide" evidence="6">
    <location>
        <begin position="1"/>
        <end position="26"/>
    </location>
</feature>
<dbReference type="InterPro" id="IPR006311">
    <property type="entry name" value="TAT_signal"/>
</dbReference>
<evidence type="ECO:0000256" key="1">
    <source>
        <dbReference type="ARBA" id="ARBA00004196"/>
    </source>
</evidence>
<dbReference type="Proteomes" id="UP000319213">
    <property type="component" value="Unassembled WGS sequence"/>
</dbReference>
<proteinExistence type="inferred from homology"/>
<dbReference type="OrthoDB" id="7941913at2"/>
<dbReference type="EMBL" id="VFPQ01000001">
    <property type="protein sequence ID" value="TQM77218.1"/>
    <property type="molecule type" value="Genomic_DNA"/>
</dbReference>
<comment type="subcellular location">
    <subcellularLocation>
        <location evidence="1">Cell envelope</location>
    </subcellularLocation>
</comment>
<evidence type="ECO:0000256" key="6">
    <source>
        <dbReference type="SAM" id="SignalP"/>
    </source>
</evidence>
<evidence type="ECO:0000256" key="2">
    <source>
        <dbReference type="ARBA" id="ARBA00008814"/>
    </source>
</evidence>
<dbReference type="RefSeq" id="WP_142260988.1">
    <property type="nucleotide sequence ID" value="NZ_BMPV01000002.1"/>
</dbReference>
<dbReference type="Gene3D" id="3.40.50.1980">
    <property type="entry name" value="Nitrogenase molybdenum iron protein domain"/>
    <property type="match status" value="2"/>
</dbReference>
<feature type="region of interest" description="Disordered" evidence="5">
    <location>
        <begin position="33"/>
        <end position="52"/>
    </location>
</feature>
<keyword evidence="3" id="KW-0813">Transport</keyword>
<comment type="similarity">
    <text evidence="2">Belongs to the bacterial solute-binding protein 8 family.</text>
</comment>
<organism evidence="8 9">
    <name type="scientific">Thermopolyspora flexuosa</name>
    <dbReference type="NCBI Taxonomy" id="103836"/>
    <lineage>
        <taxon>Bacteria</taxon>
        <taxon>Bacillati</taxon>
        <taxon>Actinomycetota</taxon>
        <taxon>Actinomycetes</taxon>
        <taxon>Streptosporangiales</taxon>
        <taxon>Streptosporangiaceae</taxon>
        <taxon>Thermopolyspora</taxon>
    </lineage>
</organism>
<accession>A0A543J347</accession>
<dbReference type="GO" id="GO:1901678">
    <property type="term" value="P:iron coordination entity transport"/>
    <property type="evidence" value="ECO:0007669"/>
    <property type="project" value="UniProtKB-ARBA"/>
</dbReference>
<dbReference type="PROSITE" id="PS50983">
    <property type="entry name" value="FE_B12_PBP"/>
    <property type="match status" value="1"/>
</dbReference>
<keyword evidence="9" id="KW-1185">Reference proteome</keyword>
<dbReference type="PROSITE" id="PS51257">
    <property type="entry name" value="PROKAR_LIPOPROTEIN"/>
    <property type="match status" value="1"/>
</dbReference>
<reference evidence="8 9" key="1">
    <citation type="submission" date="2019-06" db="EMBL/GenBank/DDBJ databases">
        <title>Sequencing the genomes of 1000 actinobacteria strains.</title>
        <authorList>
            <person name="Klenk H.-P."/>
        </authorList>
    </citation>
    <scope>NUCLEOTIDE SEQUENCE [LARGE SCALE GENOMIC DNA]</scope>
    <source>
        <strain evidence="8 9">DSM 43186</strain>
    </source>
</reference>
<dbReference type="Pfam" id="PF01497">
    <property type="entry name" value="Peripla_BP_2"/>
    <property type="match status" value="1"/>
</dbReference>
<protein>
    <submittedName>
        <fullName evidence="8">Iron complex transport system substrate-binding protein</fullName>
    </submittedName>
</protein>
<keyword evidence="4 6" id="KW-0732">Signal</keyword>
<dbReference type="GO" id="GO:0030288">
    <property type="term" value="C:outer membrane-bounded periplasmic space"/>
    <property type="evidence" value="ECO:0007669"/>
    <property type="project" value="TreeGrafter"/>
</dbReference>
<evidence type="ECO:0000256" key="4">
    <source>
        <dbReference type="ARBA" id="ARBA00022729"/>
    </source>
</evidence>
<evidence type="ECO:0000259" key="7">
    <source>
        <dbReference type="PROSITE" id="PS50983"/>
    </source>
</evidence>